<evidence type="ECO:0000256" key="6">
    <source>
        <dbReference type="SAM" id="Phobius"/>
    </source>
</evidence>
<dbReference type="InterPro" id="IPR017927">
    <property type="entry name" value="FAD-bd_FR_type"/>
</dbReference>
<dbReference type="Pfam" id="PF08030">
    <property type="entry name" value="NAD_binding_6"/>
    <property type="match status" value="1"/>
</dbReference>
<gene>
    <name evidence="9" type="ORF">LTR84_002446</name>
</gene>
<dbReference type="GO" id="GO:0006826">
    <property type="term" value="P:iron ion transport"/>
    <property type="evidence" value="ECO:0007669"/>
    <property type="project" value="TreeGrafter"/>
</dbReference>
<dbReference type="InterPro" id="IPR013121">
    <property type="entry name" value="Fe_red_NAD-bd_6"/>
</dbReference>
<evidence type="ECO:0000259" key="8">
    <source>
        <dbReference type="PROSITE" id="PS51384"/>
    </source>
</evidence>
<dbReference type="RefSeq" id="XP_064706281.1">
    <property type="nucleotide sequence ID" value="XM_064846056.1"/>
</dbReference>
<dbReference type="PANTHER" id="PTHR32361:SF9">
    <property type="entry name" value="FERRIC REDUCTASE TRANSMEMBRANE COMPONENT 3-RELATED"/>
    <property type="match status" value="1"/>
</dbReference>
<keyword evidence="7" id="KW-0732">Signal</keyword>
<evidence type="ECO:0000313" key="10">
    <source>
        <dbReference type="Proteomes" id="UP001358417"/>
    </source>
</evidence>
<evidence type="ECO:0000256" key="2">
    <source>
        <dbReference type="ARBA" id="ARBA00022448"/>
    </source>
</evidence>
<dbReference type="GO" id="GO:0000293">
    <property type="term" value="F:ferric-chelate reductase activity"/>
    <property type="evidence" value="ECO:0007669"/>
    <property type="project" value="TreeGrafter"/>
</dbReference>
<feature type="region of interest" description="Disordered" evidence="5">
    <location>
        <begin position="384"/>
        <end position="443"/>
    </location>
</feature>
<evidence type="ECO:0000256" key="3">
    <source>
        <dbReference type="ARBA" id="ARBA00022982"/>
    </source>
</evidence>
<keyword evidence="2" id="KW-0813">Transport</keyword>
<comment type="similarity">
    <text evidence="1">Belongs to the ferric reductase (FRE) family.</text>
</comment>
<protein>
    <recommendedName>
        <fullName evidence="8">FAD-binding FR-type domain-containing protein</fullName>
    </recommendedName>
</protein>
<evidence type="ECO:0000256" key="1">
    <source>
        <dbReference type="ARBA" id="ARBA00006278"/>
    </source>
</evidence>
<feature type="chain" id="PRO_5043541429" description="FAD-binding FR-type domain-containing protein" evidence="7">
    <location>
        <begin position="20"/>
        <end position="664"/>
    </location>
</feature>
<feature type="compositionally biased region" description="Polar residues" evidence="5">
    <location>
        <begin position="389"/>
        <end position="401"/>
    </location>
</feature>
<keyword evidence="6" id="KW-1133">Transmembrane helix</keyword>
<dbReference type="GO" id="GO:0015677">
    <property type="term" value="P:copper ion import"/>
    <property type="evidence" value="ECO:0007669"/>
    <property type="project" value="TreeGrafter"/>
</dbReference>
<reference evidence="9 10" key="1">
    <citation type="submission" date="2023-08" db="EMBL/GenBank/DDBJ databases">
        <title>Black Yeasts Isolated from many extreme environments.</title>
        <authorList>
            <person name="Coleine C."/>
            <person name="Stajich J.E."/>
            <person name="Selbmann L."/>
        </authorList>
    </citation>
    <scope>NUCLEOTIDE SEQUENCE [LARGE SCALE GENOMIC DNA]</scope>
    <source>
        <strain evidence="9 10">CCFEE 5792</strain>
    </source>
</reference>
<dbReference type="InterPro" id="IPR051410">
    <property type="entry name" value="Ferric/Cupric_Reductase"/>
</dbReference>
<feature type="transmembrane region" description="Helical" evidence="6">
    <location>
        <begin position="257"/>
        <end position="276"/>
    </location>
</feature>
<name>A0AAV9ND97_9EURO</name>
<dbReference type="Pfam" id="PF08022">
    <property type="entry name" value="FAD_binding_8"/>
    <property type="match status" value="1"/>
</dbReference>
<accession>A0AAV9ND97</accession>
<evidence type="ECO:0000256" key="5">
    <source>
        <dbReference type="SAM" id="MobiDB-lite"/>
    </source>
</evidence>
<keyword evidence="6" id="KW-0472">Membrane</keyword>
<feature type="transmembrane region" description="Helical" evidence="6">
    <location>
        <begin position="228"/>
        <end position="250"/>
    </location>
</feature>
<dbReference type="EMBL" id="JAVRRD010000013">
    <property type="protein sequence ID" value="KAK5052581.1"/>
    <property type="molecule type" value="Genomic_DNA"/>
</dbReference>
<feature type="signal peptide" evidence="7">
    <location>
        <begin position="1"/>
        <end position="19"/>
    </location>
</feature>
<dbReference type="GeneID" id="89970654"/>
<evidence type="ECO:0000256" key="7">
    <source>
        <dbReference type="SAM" id="SignalP"/>
    </source>
</evidence>
<evidence type="ECO:0000256" key="4">
    <source>
        <dbReference type="ARBA" id="ARBA00023002"/>
    </source>
</evidence>
<dbReference type="SUPFAM" id="SSF52343">
    <property type="entry name" value="Ferredoxin reductase-like, C-terminal NADP-linked domain"/>
    <property type="match status" value="1"/>
</dbReference>
<feature type="domain" description="FAD-binding FR-type" evidence="8">
    <location>
        <begin position="294"/>
        <end position="493"/>
    </location>
</feature>
<dbReference type="GO" id="GO:0006879">
    <property type="term" value="P:intracellular iron ion homeostasis"/>
    <property type="evidence" value="ECO:0007669"/>
    <property type="project" value="TreeGrafter"/>
</dbReference>
<organism evidence="9 10">
    <name type="scientific">Exophiala bonariae</name>
    <dbReference type="NCBI Taxonomy" id="1690606"/>
    <lineage>
        <taxon>Eukaryota</taxon>
        <taxon>Fungi</taxon>
        <taxon>Dikarya</taxon>
        <taxon>Ascomycota</taxon>
        <taxon>Pezizomycotina</taxon>
        <taxon>Eurotiomycetes</taxon>
        <taxon>Chaetothyriomycetidae</taxon>
        <taxon>Chaetothyriales</taxon>
        <taxon>Herpotrichiellaceae</taxon>
        <taxon>Exophiala</taxon>
    </lineage>
</organism>
<dbReference type="PROSITE" id="PS51384">
    <property type="entry name" value="FAD_FR"/>
    <property type="match status" value="1"/>
</dbReference>
<proteinExistence type="inferred from homology"/>
<dbReference type="PANTHER" id="PTHR32361">
    <property type="entry name" value="FERRIC/CUPRIC REDUCTASE TRANSMEMBRANE COMPONENT"/>
    <property type="match status" value="1"/>
</dbReference>
<feature type="transmembrane region" description="Helical" evidence="6">
    <location>
        <begin position="157"/>
        <end position="176"/>
    </location>
</feature>
<comment type="caution">
    <text evidence="9">The sequence shown here is derived from an EMBL/GenBank/DDBJ whole genome shotgun (WGS) entry which is preliminary data.</text>
</comment>
<keyword evidence="4" id="KW-0560">Oxidoreductase</keyword>
<dbReference type="CDD" id="cd06186">
    <property type="entry name" value="NOX_Duox_like_FAD_NADP"/>
    <property type="match status" value="1"/>
</dbReference>
<keyword evidence="10" id="KW-1185">Reference proteome</keyword>
<dbReference type="InterPro" id="IPR013112">
    <property type="entry name" value="FAD-bd_8"/>
</dbReference>
<feature type="compositionally biased region" description="Low complexity" evidence="5">
    <location>
        <begin position="419"/>
        <end position="434"/>
    </location>
</feature>
<dbReference type="AlphaFoldDB" id="A0AAV9ND97"/>
<dbReference type="GO" id="GO:0005886">
    <property type="term" value="C:plasma membrane"/>
    <property type="evidence" value="ECO:0007669"/>
    <property type="project" value="TreeGrafter"/>
</dbReference>
<dbReference type="Gene3D" id="3.40.50.80">
    <property type="entry name" value="Nucleotide-binding domain of ferredoxin-NADP reductase (FNR) module"/>
    <property type="match status" value="1"/>
</dbReference>
<keyword evidence="3" id="KW-0249">Electron transport</keyword>
<sequence length="664" mass="73479">MELKLFLAAFIVLLGGAVAVDPATDCLEGTLAAVQMFGLGDPEAGYYENMCQNMISVMSMWAAAKLYCTPKEIEAGFNLYAPYCTEYGGVELISYSEVLPLLTDEYITSLPVVGLEEMNAGETWNTSILISKDLWLLGSRSEHEYDRQYTLHKRYGWAVYGFWGGFLVIGMANRLISHLYNSRRSRTTTNLEGLGDLPFSSAKSSVFLAPVKTIPGNGYYALSWEQQYWYMGAMATVTMSLLLGLSSIYLRLKHYEIFLVLHIILSILTIVGLFYHTWVFTTKEYDPYLWPCVAIWLFDRVARLVRLGYCNIRARRSGSLVFSTATATYNKDADLIRVVVFPGSRLLHPGPGQHYYIYQLNKFRFWENHPFTLAASYPSKHDIVKQDGGSKSPSDTGSLTGVIQKEEPEVTSTALLGDSGPSSPSPASTSSLESPAKDSTVASREDNNRLVFLIRPFNSWTKRLRDECTRAGPSGLTKSSLRIEGPYGHDGQLLAFENIIFVVGGTGIAGAIPYLQEHLRLSSIQTSSAKGTRAKNLTVIWAAKQSAMIHDVINHELGPFLCRDDIRFSFHATREKKTRTTSKTTETDEKMPLTSGFEILNSRPDISGKILGLVDQVNSAGSKGGRIAVLTCGPGAMADEARAAVHQGLKQGKRGLEYFEEAFG</sequence>
<dbReference type="InterPro" id="IPR039261">
    <property type="entry name" value="FNR_nucleotide-bd"/>
</dbReference>
<evidence type="ECO:0000313" key="9">
    <source>
        <dbReference type="EMBL" id="KAK5052581.1"/>
    </source>
</evidence>
<dbReference type="Proteomes" id="UP001358417">
    <property type="component" value="Unassembled WGS sequence"/>
</dbReference>
<keyword evidence="6" id="KW-0812">Transmembrane</keyword>